<proteinExistence type="predicted"/>
<dbReference type="InterPro" id="IPR039499">
    <property type="entry name" value="LURA1/LRA25"/>
</dbReference>
<dbReference type="Pfam" id="PF14854">
    <property type="entry name" value="LURAP"/>
    <property type="match status" value="1"/>
</dbReference>
<organism evidence="2 3">
    <name type="scientific">Paramormyrops kingsleyae</name>
    <dbReference type="NCBI Taxonomy" id="1676925"/>
    <lineage>
        <taxon>Eukaryota</taxon>
        <taxon>Metazoa</taxon>
        <taxon>Chordata</taxon>
        <taxon>Craniata</taxon>
        <taxon>Vertebrata</taxon>
        <taxon>Euteleostomi</taxon>
        <taxon>Actinopterygii</taxon>
        <taxon>Neopterygii</taxon>
        <taxon>Teleostei</taxon>
        <taxon>Osteoglossocephala</taxon>
        <taxon>Osteoglossomorpha</taxon>
        <taxon>Osteoglossiformes</taxon>
        <taxon>Mormyridae</taxon>
        <taxon>Paramormyrops</taxon>
    </lineage>
</organism>
<dbReference type="GeneID" id="111847601"/>
<reference evidence="2" key="1">
    <citation type="submission" date="2025-08" db="UniProtKB">
        <authorList>
            <consortium name="Ensembl"/>
        </authorList>
    </citation>
    <scope>IDENTIFICATION</scope>
</reference>
<reference evidence="2" key="2">
    <citation type="submission" date="2025-09" db="UniProtKB">
        <authorList>
            <consortium name="Ensembl"/>
        </authorList>
    </citation>
    <scope>IDENTIFICATION</scope>
</reference>
<dbReference type="Ensembl" id="ENSPKIT00000039223.1">
    <property type="protein sequence ID" value="ENSPKIP00000014768.1"/>
    <property type="gene ID" value="ENSPKIG00000001725.1"/>
</dbReference>
<dbReference type="AlphaFoldDB" id="A0A3B3R8R1"/>
<dbReference type="PANTHER" id="PTHR33767:SF2">
    <property type="entry name" value="LEUCINE RICH ADAPTOR PROTEIN 1"/>
    <property type="match status" value="1"/>
</dbReference>
<keyword evidence="3" id="KW-1185">Reference proteome</keyword>
<protein>
    <submittedName>
        <fullName evidence="2">Leucine rich adaptor protein 1</fullName>
    </submittedName>
</protein>
<evidence type="ECO:0000313" key="3">
    <source>
        <dbReference type="Proteomes" id="UP000261540"/>
    </source>
</evidence>
<evidence type="ECO:0000256" key="1">
    <source>
        <dbReference type="SAM" id="MobiDB-lite"/>
    </source>
</evidence>
<dbReference type="InterPro" id="IPR037443">
    <property type="entry name" value="LURAP1"/>
</dbReference>
<accession>A0A3B3R8R1</accession>
<dbReference type="GO" id="GO:0001819">
    <property type="term" value="P:positive regulation of cytokine production"/>
    <property type="evidence" value="ECO:0007669"/>
    <property type="project" value="TreeGrafter"/>
</dbReference>
<dbReference type="GO" id="GO:0043123">
    <property type="term" value="P:positive regulation of canonical NF-kappaB signal transduction"/>
    <property type="evidence" value="ECO:0007669"/>
    <property type="project" value="InterPro"/>
</dbReference>
<dbReference type="PANTHER" id="PTHR33767">
    <property type="entry name" value="LEUCINE RICH ADAPTOR PROTEIN 1-LIKE"/>
    <property type="match status" value="1"/>
</dbReference>
<dbReference type="OrthoDB" id="8911462at2759"/>
<dbReference type="GeneTree" id="ENSGT00530000063790"/>
<sequence>MEEVNAGEPLLDLKDLEIKVGRKAPEALIKWMREDALHLGERKLSTAERNDRDPKTDALADKIKNLKQDMLSLRSLDVRILRQLVALHEGMESLRWLLEERGPLPSRCSSLTSSQYSLAEGPDTSLRGSWSSLQDPSDRLDNISVGSYLDTLADDTDEYCSAETGLSSTPLVSEAGGRAGAGPGSPLVKPEVPREEARTVAKLAHDGVDPRRMASTLNDGCQTRAGEANCVPDKAGWRGGGQGPARPCPGEKLAKNPDAKVKAYQNGKVDPEGCRLNGRVNLEHEAHWKWVQSQDDVTFL</sequence>
<dbReference type="RefSeq" id="XP_023674710.1">
    <property type="nucleotide sequence ID" value="XM_023818942.2"/>
</dbReference>
<dbReference type="KEGG" id="pki:111847601"/>
<evidence type="ECO:0000313" key="2">
    <source>
        <dbReference type="Ensembl" id="ENSPKIP00000014768.1"/>
    </source>
</evidence>
<dbReference type="Proteomes" id="UP000261540">
    <property type="component" value="Unplaced"/>
</dbReference>
<name>A0A3B3R8R1_9TELE</name>
<feature type="region of interest" description="Disordered" evidence="1">
    <location>
        <begin position="167"/>
        <end position="193"/>
    </location>
</feature>